<accession>A0ABW4VD66</accession>
<organism evidence="1 2">
    <name type="scientific">Promicromonospora aerolata</name>
    <dbReference type="NCBI Taxonomy" id="195749"/>
    <lineage>
        <taxon>Bacteria</taxon>
        <taxon>Bacillati</taxon>
        <taxon>Actinomycetota</taxon>
        <taxon>Actinomycetes</taxon>
        <taxon>Micrococcales</taxon>
        <taxon>Promicromonosporaceae</taxon>
        <taxon>Promicromonospora</taxon>
    </lineage>
</organism>
<dbReference type="RefSeq" id="WP_377199150.1">
    <property type="nucleotide sequence ID" value="NZ_JBHUHF010000001.1"/>
</dbReference>
<keyword evidence="2" id="KW-1185">Reference proteome</keyword>
<comment type="caution">
    <text evidence="1">The sequence shown here is derived from an EMBL/GenBank/DDBJ whole genome shotgun (WGS) entry which is preliminary data.</text>
</comment>
<name>A0ABW4VD66_9MICO</name>
<proteinExistence type="predicted"/>
<gene>
    <name evidence="1" type="ORF">ACFSL2_17995</name>
</gene>
<protein>
    <submittedName>
        <fullName evidence="1">Uncharacterized protein</fullName>
    </submittedName>
</protein>
<dbReference type="Proteomes" id="UP001597338">
    <property type="component" value="Unassembled WGS sequence"/>
</dbReference>
<reference evidence="2" key="1">
    <citation type="journal article" date="2019" name="Int. J. Syst. Evol. Microbiol.">
        <title>The Global Catalogue of Microorganisms (GCM) 10K type strain sequencing project: providing services to taxonomists for standard genome sequencing and annotation.</title>
        <authorList>
            <consortium name="The Broad Institute Genomics Platform"/>
            <consortium name="The Broad Institute Genome Sequencing Center for Infectious Disease"/>
            <person name="Wu L."/>
            <person name="Ma J."/>
        </authorList>
    </citation>
    <scope>NUCLEOTIDE SEQUENCE [LARGE SCALE GENOMIC DNA]</scope>
    <source>
        <strain evidence="2">CCM 7043</strain>
    </source>
</reference>
<evidence type="ECO:0000313" key="2">
    <source>
        <dbReference type="Proteomes" id="UP001597338"/>
    </source>
</evidence>
<dbReference type="EMBL" id="JBHUHF010000001">
    <property type="protein sequence ID" value="MFD2027407.1"/>
    <property type="molecule type" value="Genomic_DNA"/>
</dbReference>
<evidence type="ECO:0000313" key="1">
    <source>
        <dbReference type="EMBL" id="MFD2027407.1"/>
    </source>
</evidence>
<sequence>MAARGGSIATTAELGWRALDVTIDQATWIVTNPLGAMNMGWNVKRDGDGALLANTLENQEAR</sequence>